<feature type="domain" description="Radical SAM core" evidence="7">
    <location>
        <begin position="13"/>
        <end position="234"/>
    </location>
</feature>
<dbReference type="Pfam" id="PF04055">
    <property type="entry name" value="Radical_SAM"/>
    <property type="match status" value="1"/>
</dbReference>
<organism evidence="8">
    <name type="scientific">candidate division WOR-3 bacterium</name>
    <dbReference type="NCBI Taxonomy" id="2052148"/>
    <lineage>
        <taxon>Bacteria</taxon>
        <taxon>Bacteria division WOR-3</taxon>
    </lineage>
</organism>
<dbReference type="AlphaFoldDB" id="A0A7C6A8Q1"/>
<evidence type="ECO:0000313" key="8">
    <source>
        <dbReference type="EMBL" id="HHS52010.1"/>
    </source>
</evidence>
<dbReference type="EMBL" id="DTLI01000100">
    <property type="protein sequence ID" value="HHS52010.1"/>
    <property type="molecule type" value="Genomic_DNA"/>
</dbReference>
<name>A0A7C6A8Q1_UNCW3</name>
<dbReference type="Gene3D" id="3.20.20.70">
    <property type="entry name" value="Aldolase class I"/>
    <property type="match status" value="1"/>
</dbReference>
<dbReference type="InterPro" id="IPR007197">
    <property type="entry name" value="rSAM"/>
</dbReference>
<evidence type="ECO:0000256" key="2">
    <source>
        <dbReference type="ARBA" id="ARBA00022485"/>
    </source>
</evidence>
<dbReference type="SFLD" id="SFLDG01094">
    <property type="entry name" value="Uncharacterised_Radical_SAM_Su"/>
    <property type="match status" value="1"/>
</dbReference>
<evidence type="ECO:0000256" key="3">
    <source>
        <dbReference type="ARBA" id="ARBA00022691"/>
    </source>
</evidence>
<gene>
    <name evidence="8" type="ORF">ENW73_03955</name>
</gene>
<dbReference type="PANTHER" id="PTHR30352:SF5">
    <property type="entry name" value="PYRUVATE FORMATE-LYASE 1-ACTIVATING ENZYME"/>
    <property type="match status" value="1"/>
</dbReference>
<keyword evidence="2" id="KW-0004">4Fe-4S</keyword>
<keyword evidence="4" id="KW-0479">Metal-binding</keyword>
<evidence type="ECO:0000256" key="1">
    <source>
        <dbReference type="ARBA" id="ARBA00001966"/>
    </source>
</evidence>
<dbReference type="PROSITE" id="PS51918">
    <property type="entry name" value="RADICAL_SAM"/>
    <property type="match status" value="1"/>
</dbReference>
<comment type="cofactor">
    <cofactor evidence="1">
        <name>[4Fe-4S] cluster</name>
        <dbReference type="ChEBI" id="CHEBI:49883"/>
    </cofactor>
</comment>
<keyword evidence="3" id="KW-0949">S-adenosyl-L-methionine</keyword>
<evidence type="ECO:0000259" key="7">
    <source>
        <dbReference type="PROSITE" id="PS51918"/>
    </source>
</evidence>
<dbReference type="InterPro" id="IPR034457">
    <property type="entry name" value="Organic_radical-activating"/>
</dbReference>
<dbReference type="SUPFAM" id="SSF102114">
    <property type="entry name" value="Radical SAM enzymes"/>
    <property type="match status" value="1"/>
</dbReference>
<dbReference type="InterPro" id="IPR012840">
    <property type="entry name" value="NrdG2"/>
</dbReference>
<accession>A0A7C6A8Q1</accession>
<dbReference type="CDD" id="cd01335">
    <property type="entry name" value="Radical_SAM"/>
    <property type="match status" value="1"/>
</dbReference>
<comment type="caution">
    <text evidence="8">The sequence shown here is derived from an EMBL/GenBank/DDBJ whole genome shotgun (WGS) entry which is preliminary data.</text>
</comment>
<dbReference type="InterPro" id="IPR058240">
    <property type="entry name" value="rSAM_sf"/>
</dbReference>
<keyword evidence="6" id="KW-0411">Iron-sulfur</keyword>
<dbReference type="NCBIfam" id="TIGR02495">
    <property type="entry name" value="NrdG2"/>
    <property type="match status" value="1"/>
</dbReference>
<proteinExistence type="predicted"/>
<keyword evidence="5" id="KW-0408">Iron</keyword>
<protein>
    <submittedName>
        <fullName evidence="8">Anaerobic ribonucleoside-triphosphate reductase activating protein</fullName>
    </submittedName>
</protein>
<dbReference type="GO" id="GO:0051539">
    <property type="term" value="F:4 iron, 4 sulfur cluster binding"/>
    <property type="evidence" value="ECO:0007669"/>
    <property type="project" value="UniProtKB-KW"/>
</dbReference>
<reference evidence="8" key="1">
    <citation type="journal article" date="2020" name="mSystems">
        <title>Genome- and Community-Level Interaction Insights into Carbon Utilization and Element Cycling Functions of Hydrothermarchaeota in Hydrothermal Sediment.</title>
        <authorList>
            <person name="Zhou Z."/>
            <person name="Liu Y."/>
            <person name="Xu W."/>
            <person name="Pan J."/>
            <person name="Luo Z.H."/>
            <person name="Li M."/>
        </authorList>
    </citation>
    <scope>NUCLEOTIDE SEQUENCE [LARGE SCALE GENOMIC DNA]</scope>
    <source>
        <strain evidence="8">SpSt-876</strain>
    </source>
</reference>
<dbReference type="PANTHER" id="PTHR30352">
    <property type="entry name" value="PYRUVATE FORMATE-LYASE-ACTIVATING ENZYME"/>
    <property type="match status" value="1"/>
</dbReference>
<evidence type="ECO:0000256" key="4">
    <source>
        <dbReference type="ARBA" id="ARBA00022723"/>
    </source>
</evidence>
<dbReference type="SFLD" id="SFLDS00029">
    <property type="entry name" value="Radical_SAM"/>
    <property type="match status" value="1"/>
</dbReference>
<dbReference type="GO" id="GO:0003824">
    <property type="term" value="F:catalytic activity"/>
    <property type="evidence" value="ECO:0007669"/>
    <property type="project" value="InterPro"/>
</dbReference>
<evidence type="ECO:0000256" key="6">
    <source>
        <dbReference type="ARBA" id="ARBA00023014"/>
    </source>
</evidence>
<dbReference type="InterPro" id="IPR013785">
    <property type="entry name" value="Aldolase_TIM"/>
</dbReference>
<evidence type="ECO:0000256" key="5">
    <source>
        <dbReference type="ARBA" id="ARBA00023004"/>
    </source>
</evidence>
<sequence length="234" mass="27135">MRILSFIETSLIDWDGKLTSVIFLGGCNFKCPFCQNYQIANDSKKLKAVAWETIEEKIREKRAWLDGIVLTGGEPCMHPEIFGLCDRIKKLGFKIKIDTNGYYPYVLMQLKDKKLIDYIAMDIKTALDHRYERACGRKLELGLINRSIQLLLTGELDYEFRTTLVPGIVGAEEIKSIVESIPKARLFALQQFVPENCRTNTYRKKKTYNRYEVEKFIALAKPYVKEVRLRGKFS</sequence>
<dbReference type="GO" id="GO:0046872">
    <property type="term" value="F:metal ion binding"/>
    <property type="evidence" value="ECO:0007669"/>
    <property type="project" value="UniProtKB-KW"/>
</dbReference>